<feature type="region of interest" description="Disordered" evidence="2">
    <location>
        <begin position="31"/>
        <end position="95"/>
    </location>
</feature>
<accession>A0A1X2HZH5</accession>
<feature type="compositionally biased region" description="Polar residues" evidence="2">
    <location>
        <begin position="253"/>
        <end position="312"/>
    </location>
</feature>
<keyword evidence="1" id="KW-0175">Coiled coil</keyword>
<dbReference type="PANTHER" id="PTHR18916">
    <property type="entry name" value="DYNACTIN 1-RELATED MICROTUBULE-BINDING"/>
    <property type="match status" value="1"/>
</dbReference>
<dbReference type="SMART" id="SM01052">
    <property type="entry name" value="CAP_GLY"/>
    <property type="match status" value="1"/>
</dbReference>
<dbReference type="GO" id="GO:0035371">
    <property type="term" value="C:microtubule plus-end"/>
    <property type="evidence" value="ECO:0007669"/>
    <property type="project" value="TreeGrafter"/>
</dbReference>
<feature type="coiled-coil region" evidence="1">
    <location>
        <begin position="650"/>
        <end position="684"/>
    </location>
</feature>
<evidence type="ECO:0000259" key="3">
    <source>
        <dbReference type="PROSITE" id="PS50245"/>
    </source>
</evidence>
<feature type="coiled-coil region" evidence="1">
    <location>
        <begin position="744"/>
        <end position="771"/>
    </location>
</feature>
<name>A0A1X2HZH5_9FUNG</name>
<organism evidence="4 5">
    <name type="scientific">Absidia repens</name>
    <dbReference type="NCBI Taxonomy" id="90262"/>
    <lineage>
        <taxon>Eukaryota</taxon>
        <taxon>Fungi</taxon>
        <taxon>Fungi incertae sedis</taxon>
        <taxon>Mucoromycota</taxon>
        <taxon>Mucoromycotina</taxon>
        <taxon>Mucoromycetes</taxon>
        <taxon>Mucorales</taxon>
        <taxon>Cunninghamellaceae</taxon>
        <taxon>Absidia</taxon>
    </lineage>
</organism>
<feature type="region of interest" description="Disordered" evidence="2">
    <location>
        <begin position="835"/>
        <end position="855"/>
    </location>
</feature>
<dbReference type="SUPFAM" id="SSF74924">
    <property type="entry name" value="Cap-Gly domain"/>
    <property type="match status" value="1"/>
</dbReference>
<feature type="coiled-coil region" evidence="1">
    <location>
        <begin position="367"/>
        <end position="429"/>
    </location>
</feature>
<evidence type="ECO:0000313" key="4">
    <source>
        <dbReference type="EMBL" id="ORZ05814.1"/>
    </source>
</evidence>
<sequence length="953" mass="105870">MLVNNSTRIGRLPVGGGETFDIHHHHRLISAHSTTTTSSSSSSSASSSTASKAITNTSDLFSPTLQKRQHRSCRSSCHSSSSSTSTSSSSSQVANNTHGLKLGQKVTVSSMNALGTIRFIGTTSFKPGIWVGIELDIIGTGKNSGVIKGVRYFDCPPETGLFIIANRVTSLKQSTSTSADPQPMPTVTPKKSLTTTTTTAQRRRAKTPLMDSSSPTTKTTSHHPRQRCLSHDHHPKPTSTVSMAPKKKLPPASLSTKTSRPQSRTEISSTGQKPLTSPSSLMCNKTALPTTRKSVTPVISSPSTLSNIKQQQSKSTRRTVTPTTNSTKKRNSSLTSSTTTKHLVHGPDTPRKSKSTSTRQVVTQDELKKMHVLLEQSRQEKQRLSDEMNGKEAVWERLVTAKESYALKVQDMQKEITRLQDSLHHTQQHVTQLELQLSQSKQSSTSGSLSGSSHGDLSSGGIYGINTVEQQYIQRIEKLDRLVREWQQDAQDSHQRAQQQQQTYTAQIEQLRRDLAERDQATATMEQEYEASKQANSETIRQYEATMIQWTTERDEAMASKDNHIALLGRMIDELKACHFLLPPSPKNEEDGEDGDVDGLFMTGNGGGASGITDMNDGIPCDSTNIAATTIHLTGKNNTTNSSNIIHSSRRRLEKQLELSTVALEDVQQKHKTMALENEQLREQLSHMHAASGAANQQFQQLQKELSLEINDKRIVMEERDLALQYQLRTEDKYKDLVMTNTRLEQQLEQRQATQEKILAVENKLIQLQQQHSLLLQQTHDAAIEQQGEHYTDKVRNVDGQHDMRQLQQTLASMSLAMETKTLRIAELENDLQQMEHRTTHHHHSLEQQQRQRPYGSTTAVALTSPMCSGIIMPSSPISETTSSVITLPSRVNSRSDHNDSNNRSSFSFGDISLMAAMNKGRMDDQNSKTYCVNCDIFDTHITAACPNQDETY</sequence>
<dbReference type="Proteomes" id="UP000193560">
    <property type="component" value="Unassembled WGS sequence"/>
</dbReference>
<dbReference type="GO" id="GO:0005634">
    <property type="term" value="C:nucleus"/>
    <property type="evidence" value="ECO:0007669"/>
    <property type="project" value="TreeGrafter"/>
</dbReference>
<feature type="compositionally biased region" description="Low complexity" evidence="2">
    <location>
        <begin position="318"/>
        <end position="341"/>
    </location>
</feature>
<dbReference type="EMBL" id="MCGE01000042">
    <property type="protein sequence ID" value="ORZ05814.1"/>
    <property type="molecule type" value="Genomic_DNA"/>
</dbReference>
<feature type="domain" description="CAP-Gly" evidence="3">
    <location>
        <begin position="121"/>
        <end position="164"/>
    </location>
</feature>
<proteinExistence type="predicted"/>
<gene>
    <name evidence="4" type="ORF">BCR42DRAFT_456690</name>
</gene>
<comment type="caution">
    <text evidence="4">The sequence shown here is derived from an EMBL/GenBank/DDBJ whole genome shotgun (WGS) entry which is preliminary data.</text>
</comment>
<dbReference type="InterPro" id="IPR000938">
    <property type="entry name" value="CAP-Gly_domain"/>
</dbReference>
<dbReference type="PROSITE" id="PS50245">
    <property type="entry name" value="CAP_GLY_2"/>
    <property type="match status" value="1"/>
</dbReference>
<feature type="region of interest" description="Disordered" evidence="2">
    <location>
        <begin position="174"/>
        <end position="361"/>
    </location>
</feature>
<feature type="compositionally biased region" description="Low complexity" evidence="2">
    <location>
        <begin position="185"/>
        <end position="200"/>
    </location>
</feature>
<dbReference type="Pfam" id="PF01302">
    <property type="entry name" value="CAP_GLY"/>
    <property type="match status" value="1"/>
</dbReference>
<feature type="compositionally biased region" description="Low complexity" evidence="2">
    <location>
        <begin position="74"/>
        <end position="91"/>
    </location>
</feature>
<evidence type="ECO:0000313" key="5">
    <source>
        <dbReference type="Proteomes" id="UP000193560"/>
    </source>
</evidence>
<dbReference type="GO" id="GO:0051010">
    <property type="term" value="F:microtubule plus-end binding"/>
    <property type="evidence" value="ECO:0007669"/>
    <property type="project" value="TreeGrafter"/>
</dbReference>
<dbReference type="STRING" id="90262.A0A1X2HZH5"/>
<dbReference type="Gene3D" id="2.30.30.190">
    <property type="entry name" value="CAP Gly-rich-like domain"/>
    <property type="match status" value="1"/>
</dbReference>
<dbReference type="OrthoDB" id="2130750at2759"/>
<dbReference type="InterPro" id="IPR036859">
    <property type="entry name" value="CAP-Gly_dom_sf"/>
</dbReference>
<dbReference type="GO" id="GO:0031122">
    <property type="term" value="P:cytoplasmic microtubule organization"/>
    <property type="evidence" value="ECO:0007669"/>
    <property type="project" value="TreeGrafter"/>
</dbReference>
<dbReference type="PROSITE" id="PS00845">
    <property type="entry name" value="CAP_GLY_1"/>
    <property type="match status" value="1"/>
</dbReference>
<evidence type="ECO:0000256" key="2">
    <source>
        <dbReference type="SAM" id="MobiDB-lite"/>
    </source>
</evidence>
<protein>
    <recommendedName>
        <fullName evidence="3">CAP-Gly domain-containing protein</fullName>
    </recommendedName>
</protein>
<keyword evidence="5" id="KW-1185">Reference proteome</keyword>
<dbReference type="PANTHER" id="PTHR18916:SF88">
    <property type="entry name" value="CAP-GLY DOMAIN-CONTAINING PROTEIN"/>
    <property type="match status" value="1"/>
</dbReference>
<feature type="coiled-coil region" evidence="1">
    <location>
        <begin position="469"/>
        <end position="528"/>
    </location>
</feature>
<evidence type="ECO:0000256" key="1">
    <source>
        <dbReference type="SAM" id="Coils"/>
    </source>
</evidence>
<feature type="compositionally biased region" description="Low complexity" evidence="2">
    <location>
        <begin position="31"/>
        <end position="58"/>
    </location>
</feature>
<dbReference type="GO" id="GO:0005938">
    <property type="term" value="C:cell cortex"/>
    <property type="evidence" value="ECO:0007669"/>
    <property type="project" value="TreeGrafter"/>
</dbReference>
<dbReference type="AlphaFoldDB" id="A0A1X2HZH5"/>
<reference evidence="4 5" key="1">
    <citation type="submission" date="2016-07" db="EMBL/GenBank/DDBJ databases">
        <title>Pervasive Adenine N6-methylation of Active Genes in Fungi.</title>
        <authorList>
            <consortium name="DOE Joint Genome Institute"/>
            <person name="Mondo S.J."/>
            <person name="Dannebaum R.O."/>
            <person name="Kuo R.C."/>
            <person name="Labutti K."/>
            <person name="Haridas S."/>
            <person name="Kuo A."/>
            <person name="Salamov A."/>
            <person name="Ahrendt S.R."/>
            <person name="Lipzen A."/>
            <person name="Sullivan W."/>
            <person name="Andreopoulos W.B."/>
            <person name="Clum A."/>
            <person name="Lindquist E."/>
            <person name="Daum C."/>
            <person name="Ramamoorthy G.K."/>
            <person name="Gryganskyi A."/>
            <person name="Culley D."/>
            <person name="Magnuson J.K."/>
            <person name="James T.Y."/>
            <person name="O'Malley M.A."/>
            <person name="Stajich J.E."/>
            <person name="Spatafora J.W."/>
            <person name="Visel A."/>
            <person name="Grigoriev I.V."/>
        </authorList>
    </citation>
    <scope>NUCLEOTIDE SEQUENCE [LARGE SCALE GENOMIC DNA]</scope>
    <source>
        <strain evidence="4 5">NRRL 1336</strain>
    </source>
</reference>
<feature type="compositionally biased region" description="Basic residues" evidence="2">
    <location>
        <begin position="220"/>
        <end position="236"/>
    </location>
</feature>
<feature type="region of interest" description="Disordered" evidence="2">
    <location>
        <begin position="435"/>
        <end position="459"/>
    </location>
</feature>